<dbReference type="STRING" id="519442.Huta_2327"/>
<dbReference type="CDD" id="cd00293">
    <property type="entry name" value="USP-like"/>
    <property type="match status" value="1"/>
</dbReference>
<accession>C7NVH1</accession>
<dbReference type="HOGENOM" id="CLU_049301_11_4_2"/>
<name>C7NVH1_HALUD</name>
<dbReference type="PRINTS" id="PR01438">
    <property type="entry name" value="UNVRSLSTRESS"/>
</dbReference>
<evidence type="ECO:0000313" key="4">
    <source>
        <dbReference type="Proteomes" id="UP000002071"/>
    </source>
</evidence>
<evidence type="ECO:0000259" key="2">
    <source>
        <dbReference type="Pfam" id="PF00582"/>
    </source>
</evidence>
<reference evidence="3 4" key="1">
    <citation type="journal article" date="2009" name="Stand. Genomic Sci.">
        <title>Complete genome sequence of Halorhabdus utahensis type strain (AX-2).</title>
        <authorList>
            <person name="Anderson I."/>
            <person name="Tindall B.J."/>
            <person name="Pomrenke H."/>
            <person name="Goker M."/>
            <person name="Lapidus A."/>
            <person name="Nolan M."/>
            <person name="Copeland A."/>
            <person name="Glavina Del Rio T."/>
            <person name="Chen F."/>
            <person name="Tice H."/>
            <person name="Cheng J.F."/>
            <person name="Lucas S."/>
            <person name="Chertkov O."/>
            <person name="Bruce D."/>
            <person name="Brettin T."/>
            <person name="Detter J.C."/>
            <person name="Han C."/>
            <person name="Goodwin L."/>
            <person name="Land M."/>
            <person name="Hauser L."/>
            <person name="Chang Y.J."/>
            <person name="Jeffries C.D."/>
            <person name="Pitluck S."/>
            <person name="Pati A."/>
            <person name="Mavromatis K."/>
            <person name="Ivanova N."/>
            <person name="Ovchinnikova G."/>
            <person name="Chen A."/>
            <person name="Palaniappan K."/>
            <person name="Chain P."/>
            <person name="Rohde M."/>
            <person name="Bristow J."/>
            <person name="Eisen J.A."/>
            <person name="Markowitz V."/>
            <person name="Hugenholtz P."/>
            <person name="Kyrpides N.C."/>
            <person name="Klenk H.P."/>
        </authorList>
    </citation>
    <scope>NUCLEOTIDE SEQUENCE [LARGE SCALE GENOMIC DNA]</scope>
    <source>
        <strain evidence="4">DSM 12940 / JCM 11049 / AX-2</strain>
    </source>
</reference>
<dbReference type="PANTHER" id="PTHR46268">
    <property type="entry name" value="STRESS RESPONSE PROTEIN NHAX"/>
    <property type="match status" value="1"/>
</dbReference>
<gene>
    <name evidence="3" type="ordered locus">Huta_2327</name>
</gene>
<dbReference type="OrthoDB" id="105697at2157"/>
<dbReference type="InterPro" id="IPR006016">
    <property type="entry name" value="UspA"/>
</dbReference>
<keyword evidence="4" id="KW-1185">Reference proteome</keyword>
<dbReference type="EMBL" id="CP001687">
    <property type="protein sequence ID" value="ACV12494.1"/>
    <property type="molecule type" value="Genomic_DNA"/>
</dbReference>
<dbReference type="SUPFAM" id="SSF52402">
    <property type="entry name" value="Adenine nucleotide alpha hydrolases-like"/>
    <property type="match status" value="1"/>
</dbReference>
<dbReference type="eggNOG" id="arCOG02053">
    <property type="taxonomic scope" value="Archaea"/>
</dbReference>
<dbReference type="AlphaFoldDB" id="C7NVH1"/>
<evidence type="ECO:0000313" key="3">
    <source>
        <dbReference type="EMBL" id="ACV12494.1"/>
    </source>
</evidence>
<dbReference type="GeneID" id="8384626"/>
<dbReference type="KEGG" id="hut:Huta_2327"/>
<protein>
    <submittedName>
        <fullName evidence="3">UspA domain protein</fullName>
    </submittedName>
</protein>
<dbReference type="Gene3D" id="3.40.50.620">
    <property type="entry name" value="HUPs"/>
    <property type="match status" value="1"/>
</dbReference>
<dbReference type="Proteomes" id="UP000002071">
    <property type="component" value="Chromosome"/>
</dbReference>
<sequence length="139" mass="15096">MISRVLVPMDDSEMSEKALRYALEAYPDAEVTVLHVVGEPSPMMGQAVRLALEDDIQKTAEELAEALLDRAREIAAEYDAEIETQVGWGSPAKVIVSRAESFDAVVIGSHGGSLAEQLFVGNVAQKVFRRSPVPVTTVR</sequence>
<dbReference type="RefSeq" id="WP_015790061.1">
    <property type="nucleotide sequence ID" value="NC_013158.1"/>
</dbReference>
<evidence type="ECO:0000256" key="1">
    <source>
        <dbReference type="ARBA" id="ARBA00008791"/>
    </source>
</evidence>
<dbReference type="InterPro" id="IPR006015">
    <property type="entry name" value="Universal_stress_UspA"/>
</dbReference>
<proteinExistence type="inferred from homology"/>
<dbReference type="InterPro" id="IPR014729">
    <property type="entry name" value="Rossmann-like_a/b/a_fold"/>
</dbReference>
<comment type="similarity">
    <text evidence="1">Belongs to the universal stress protein A family.</text>
</comment>
<organism evidence="3 4">
    <name type="scientific">Halorhabdus utahensis (strain DSM 12940 / JCM 11049 / AX-2)</name>
    <dbReference type="NCBI Taxonomy" id="519442"/>
    <lineage>
        <taxon>Archaea</taxon>
        <taxon>Methanobacteriati</taxon>
        <taxon>Methanobacteriota</taxon>
        <taxon>Stenosarchaea group</taxon>
        <taxon>Halobacteria</taxon>
        <taxon>Halobacteriales</taxon>
        <taxon>Haloarculaceae</taxon>
        <taxon>Halorhabdus</taxon>
    </lineage>
</organism>
<feature type="domain" description="UspA" evidence="2">
    <location>
        <begin position="1"/>
        <end position="139"/>
    </location>
</feature>
<dbReference type="Pfam" id="PF00582">
    <property type="entry name" value="Usp"/>
    <property type="match status" value="1"/>
</dbReference>
<dbReference type="PANTHER" id="PTHR46268:SF24">
    <property type="entry name" value="UNIVERSAL STRESS PROTEIN"/>
    <property type="match status" value="1"/>
</dbReference>